<sequence length="415" mass="43973">MDGAPSPTVQERAPLSKFELIGLVASVMAMTALSIDMMLAALGDIGADFHLTNENDRQLVVVVFMFASGASQLFYGPLSDRFGRRAVFIWSLVGFLAATLLCVVATAYSLFIAGRALQGVAAAAGRVVAIALVRDLFKGREMASIMSMAMTVSIVSPIIAPGLGQLILFIAPWRSVFIVLFAFGGILLAWVAWRLPETLNAEDRRPLSFSAIGNMLSHYMSYRTAIGYTIGTMCIMASLMAYLTSSQQIYVDTYGLGAQFPLALGSVAFAVGIAAIANANLVRRFGTRRLSHWAIIAFAVINTGNAIYLSLTDGGTLAGYLAFLIAAYFMMGLITSNFSAIVMEPMGKMAGTASAVYGFATTTGSALLGGLAGRLYDGTAVPIVTSFAVFGFIGVISVLVTERGRLFIEPPSEVA</sequence>
<feature type="transmembrane region" description="Helical" evidence="6">
    <location>
        <begin position="20"/>
        <end position="39"/>
    </location>
</feature>
<accession>A0ABW1KX23</accession>
<evidence type="ECO:0000256" key="4">
    <source>
        <dbReference type="ARBA" id="ARBA00022989"/>
    </source>
</evidence>
<feature type="transmembrane region" description="Helical" evidence="6">
    <location>
        <begin position="293"/>
        <end position="311"/>
    </location>
</feature>
<evidence type="ECO:0000256" key="1">
    <source>
        <dbReference type="ARBA" id="ARBA00004141"/>
    </source>
</evidence>
<dbReference type="SUPFAM" id="SSF103473">
    <property type="entry name" value="MFS general substrate transporter"/>
    <property type="match status" value="1"/>
</dbReference>
<feature type="transmembrane region" description="Helical" evidence="6">
    <location>
        <begin position="317"/>
        <end position="343"/>
    </location>
</feature>
<feature type="transmembrane region" description="Helical" evidence="6">
    <location>
        <begin position="225"/>
        <end position="243"/>
    </location>
</feature>
<evidence type="ECO:0000256" key="5">
    <source>
        <dbReference type="ARBA" id="ARBA00023136"/>
    </source>
</evidence>
<keyword evidence="5 6" id="KW-0472">Membrane</keyword>
<evidence type="ECO:0000256" key="2">
    <source>
        <dbReference type="ARBA" id="ARBA00022448"/>
    </source>
</evidence>
<feature type="transmembrane region" description="Helical" evidence="6">
    <location>
        <begin position="176"/>
        <end position="195"/>
    </location>
</feature>
<name>A0ABW1KX23_9PROT</name>
<dbReference type="CDD" id="cd17320">
    <property type="entry name" value="MFS_MdfA_MDR_like"/>
    <property type="match status" value="1"/>
</dbReference>
<reference evidence="8 9" key="1">
    <citation type="submission" date="2024-09" db="EMBL/GenBank/DDBJ databases">
        <authorList>
            <person name="Zhang Z.-H."/>
        </authorList>
    </citation>
    <scope>NUCLEOTIDE SEQUENCE [LARGE SCALE GENOMIC DNA]</scope>
    <source>
        <strain evidence="8 9">HHTR114</strain>
    </source>
</reference>
<comment type="subcellular location">
    <subcellularLocation>
        <location evidence="1">Membrane</location>
        <topology evidence="1">Multi-pass membrane protein</topology>
    </subcellularLocation>
</comment>
<keyword evidence="2" id="KW-0813">Transport</keyword>
<evidence type="ECO:0000313" key="9">
    <source>
        <dbReference type="Proteomes" id="UP001596116"/>
    </source>
</evidence>
<evidence type="ECO:0000256" key="3">
    <source>
        <dbReference type="ARBA" id="ARBA00022692"/>
    </source>
</evidence>
<dbReference type="PROSITE" id="PS50850">
    <property type="entry name" value="MFS"/>
    <property type="match status" value="1"/>
</dbReference>
<feature type="transmembrane region" description="Helical" evidence="6">
    <location>
        <begin position="379"/>
        <end position="400"/>
    </location>
</feature>
<dbReference type="Proteomes" id="UP001596116">
    <property type="component" value="Unassembled WGS sequence"/>
</dbReference>
<dbReference type="InterPro" id="IPR011701">
    <property type="entry name" value="MFS"/>
</dbReference>
<dbReference type="InterPro" id="IPR036259">
    <property type="entry name" value="MFS_trans_sf"/>
</dbReference>
<dbReference type="EMBL" id="JBHPON010000002">
    <property type="protein sequence ID" value="MFC6036635.1"/>
    <property type="molecule type" value="Genomic_DNA"/>
</dbReference>
<keyword evidence="3 6" id="KW-0812">Transmembrane</keyword>
<protein>
    <submittedName>
        <fullName evidence="8">Multidrug effflux MFS transporter</fullName>
    </submittedName>
</protein>
<dbReference type="Gene3D" id="1.20.1720.10">
    <property type="entry name" value="Multidrug resistance protein D"/>
    <property type="match status" value="1"/>
</dbReference>
<evidence type="ECO:0000259" key="7">
    <source>
        <dbReference type="PROSITE" id="PS50850"/>
    </source>
</evidence>
<feature type="transmembrane region" description="Helical" evidence="6">
    <location>
        <begin position="117"/>
        <end position="137"/>
    </location>
</feature>
<dbReference type="Pfam" id="PF07690">
    <property type="entry name" value="MFS_1"/>
    <property type="match status" value="1"/>
</dbReference>
<organism evidence="8 9">
    <name type="scientific">Hyphococcus aureus</name>
    <dbReference type="NCBI Taxonomy" id="2666033"/>
    <lineage>
        <taxon>Bacteria</taxon>
        <taxon>Pseudomonadati</taxon>
        <taxon>Pseudomonadota</taxon>
        <taxon>Alphaproteobacteria</taxon>
        <taxon>Parvularculales</taxon>
        <taxon>Parvularculaceae</taxon>
        <taxon>Hyphococcus</taxon>
    </lineage>
</organism>
<proteinExistence type="predicted"/>
<dbReference type="InterPro" id="IPR020846">
    <property type="entry name" value="MFS_dom"/>
</dbReference>
<dbReference type="RefSeq" id="WP_379882123.1">
    <property type="nucleotide sequence ID" value="NZ_JBHPON010000002.1"/>
</dbReference>
<dbReference type="PANTHER" id="PTHR42718">
    <property type="entry name" value="MAJOR FACILITATOR SUPERFAMILY MULTIDRUG TRANSPORTER MFSC"/>
    <property type="match status" value="1"/>
</dbReference>
<feature type="transmembrane region" description="Helical" evidence="6">
    <location>
        <begin position="59"/>
        <end position="75"/>
    </location>
</feature>
<keyword evidence="9" id="KW-1185">Reference proteome</keyword>
<dbReference type="PANTHER" id="PTHR42718:SF9">
    <property type="entry name" value="MAJOR FACILITATOR SUPERFAMILY MULTIDRUG TRANSPORTER MFSC"/>
    <property type="match status" value="1"/>
</dbReference>
<evidence type="ECO:0000313" key="8">
    <source>
        <dbReference type="EMBL" id="MFC6036635.1"/>
    </source>
</evidence>
<feature type="transmembrane region" description="Helical" evidence="6">
    <location>
        <begin position="355"/>
        <end position="373"/>
    </location>
</feature>
<keyword evidence="4 6" id="KW-1133">Transmembrane helix</keyword>
<evidence type="ECO:0000256" key="6">
    <source>
        <dbReference type="SAM" id="Phobius"/>
    </source>
</evidence>
<feature type="transmembrane region" description="Helical" evidence="6">
    <location>
        <begin position="87"/>
        <end position="111"/>
    </location>
</feature>
<gene>
    <name evidence="8" type="ORF">ACFMB1_13840</name>
</gene>
<feature type="domain" description="Major facilitator superfamily (MFS) profile" evidence="7">
    <location>
        <begin position="20"/>
        <end position="406"/>
    </location>
</feature>
<feature type="transmembrane region" description="Helical" evidence="6">
    <location>
        <begin position="263"/>
        <end position="281"/>
    </location>
</feature>
<feature type="transmembrane region" description="Helical" evidence="6">
    <location>
        <begin position="149"/>
        <end position="170"/>
    </location>
</feature>
<comment type="caution">
    <text evidence="8">The sequence shown here is derived from an EMBL/GenBank/DDBJ whole genome shotgun (WGS) entry which is preliminary data.</text>
</comment>